<dbReference type="CDD" id="cd09279">
    <property type="entry name" value="RNase_HI_like"/>
    <property type="match status" value="1"/>
</dbReference>
<dbReference type="PANTHER" id="PTHR46387">
    <property type="entry name" value="POLYNUCLEOTIDYL TRANSFERASE, RIBONUCLEASE H-LIKE SUPERFAMILY PROTEIN"/>
    <property type="match status" value="1"/>
</dbReference>
<proteinExistence type="predicted"/>
<dbReference type="AlphaFoldDB" id="A0A2P6MDW5"/>
<dbReference type="InterPro" id="IPR036397">
    <property type="entry name" value="RNaseH_sf"/>
</dbReference>
<dbReference type="SUPFAM" id="SSF53098">
    <property type="entry name" value="Ribonuclease H-like"/>
    <property type="match status" value="1"/>
</dbReference>
<dbReference type="GO" id="GO:0004523">
    <property type="term" value="F:RNA-DNA hybrid ribonuclease activity"/>
    <property type="evidence" value="ECO:0007669"/>
    <property type="project" value="UniProtKB-EC"/>
</dbReference>
<dbReference type="EC" id="3.1.26.4" evidence="2"/>
<keyword evidence="2" id="KW-0378">Hydrolase</keyword>
<dbReference type="PROSITE" id="PS50879">
    <property type="entry name" value="RNASE_H_1"/>
    <property type="match status" value="1"/>
</dbReference>
<comment type="caution">
    <text evidence="2">The sequence shown here is derived from an EMBL/GenBank/DDBJ whole genome shotgun (WGS) entry which is preliminary data.</text>
</comment>
<dbReference type="Proteomes" id="UP000243650">
    <property type="component" value="Unassembled WGS sequence"/>
</dbReference>
<dbReference type="Pfam" id="PF13456">
    <property type="entry name" value="RVT_3"/>
    <property type="match status" value="1"/>
</dbReference>
<dbReference type="EMBL" id="PVNS01000016">
    <property type="protein sequence ID" value="PRO64469.1"/>
    <property type="molecule type" value="Genomic_DNA"/>
</dbReference>
<keyword evidence="3" id="KW-1185">Reference proteome</keyword>
<name>A0A2P6MDW5_ALKUR</name>
<evidence type="ECO:0000313" key="3">
    <source>
        <dbReference type="Proteomes" id="UP000243650"/>
    </source>
</evidence>
<feature type="domain" description="RNase H type-1" evidence="1">
    <location>
        <begin position="1"/>
        <end position="126"/>
    </location>
</feature>
<accession>A0A2P6MDW5</accession>
<dbReference type="GO" id="GO:0003676">
    <property type="term" value="F:nucleic acid binding"/>
    <property type="evidence" value="ECO:0007669"/>
    <property type="project" value="InterPro"/>
</dbReference>
<reference evidence="2 3" key="1">
    <citation type="submission" date="2018-03" db="EMBL/GenBank/DDBJ databases">
        <title>Bacillus urumqiensis sp. nov., a moderately haloalkaliphilic bacterium isolated from a salt lake.</title>
        <authorList>
            <person name="Zhao B."/>
            <person name="Liao Z."/>
        </authorList>
    </citation>
    <scope>NUCLEOTIDE SEQUENCE [LARGE SCALE GENOMIC DNA]</scope>
    <source>
        <strain evidence="2 3">BZ-SZ-XJ18</strain>
    </source>
</reference>
<organism evidence="2 3">
    <name type="scientific">Alkalicoccus urumqiensis</name>
    <name type="common">Bacillus urumqiensis</name>
    <dbReference type="NCBI Taxonomy" id="1548213"/>
    <lineage>
        <taxon>Bacteria</taxon>
        <taxon>Bacillati</taxon>
        <taxon>Bacillota</taxon>
        <taxon>Bacilli</taxon>
        <taxon>Bacillales</taxon>
        <taxon>Bacillaceae</taxon>
        <taxon>Alkalicoccus</taxon>
    </lineage>
</organism>
<protein>
    <submittedName>
        <fullName evidence="2">Ribonuclease HI</fullName>
        <ecNumber evidence="2">3.1.26.4</ecNumber>
    </submittedName>
</protein>
<dbReference type="PANTHER" id="PTHR46387:SF2">
    <property type="entry name" value="RIBONUCLEASE HI"/>
    <property type="match status" value="1"/>
</dbReference>
<dbReference type="InterPro" id="IPR012337">
    <property type="entry name" value="RNaseH-like_sf"/>
</dbReference>
<dbReference type="InterPro" id="IPR002156">
    <property type="entry name" value="RNaseH_domain"/>
</dbReference>
<sequence length="134" mass="14708">MATLYIDGASAGSPGPSGAGIFMKQGGKQWRHSVPLHPMTNNEAEFHACLLGLSLAQEEGFNVVSICSDSQVLVDAVEKRFIKNKSFRPLLEEILTIMDQFEACFIKWIPTKENREADVLAKKAVQKARNGTSV</sequence>
<gene>
    <name evidence="2" type="primary">rnhA</name>
    <name evidence="2" type="ORF">C6I21_14595</name>
</gene>
<dbReference type="OrthoDB" id="7845843at2"/>
<dbReference type="Gene3D" id="3.30.420.10">
    <property type="entry name" value="Ribonuclease H-like superfamily/Ribonuclease H"/>
    <property type="match status" value="1"/>
</dbReference>
<evidence type="ECO:0000313" key="2">
    <source>
        <dbReference type="EMBL" id="PRO64469.1"/>
    </source>
</evidence>
<evidence type="ECO:0000259" key="1">
    <source>
        <dbReference type="PROSITE" id="PS50879"/>
    </source>
</evidence>